<keyword evidence="3" id="KW-0411">Iron-sulfur</keyword>
<accession>A0A382RSS0</accession>
<dbReference type="SUPFAM" id="SSF52833">
    <property type="entry name" value="Thioredoxin-like"/>
    <property type="match status" value="1"/>
</dbReference>
<dbReference type="InterPro" id="IPR041921">
    <property type="entry name" value="NuoE_N"/>
</dbReference>
<gene>
    <name evidence="4" type="ORF">METZ01_LOCUS353049</name>
</gene>
<sequence length="97" mass="11051">MLELNLKNSGVYLPKNKSDSENIRIRIREIISNQKRKTVTVLSSLIAIQDSLHFLPEEAIEETAIHCKVTINDVWSVASFYTNFRFTPPGNNTLDVC</sequence>
<dbReference type="InterPro" id="IPR036249">
    <property type="entry name" value="Thioredoxin-like_sf"/>
</dbReference>
<keyword evidence="2" id="KW-0408">Iron</keyword>
<evidence type="ECO:0000313" key="4">
    <source>
        <dbReference type="EMBL" id="SVD00195.1"/>
    </source>
</evidence>
<dbReference type="Pfam" id="PF01257">
    <property type="entry name" value="2Fe-2S_thioredx"/>
    <property type="match status" value="1"/>
</dbReference>
<keyword evidence="1" id="KW-0479">Metal-binding</keyword>
<feature type="non-terminal residue" evidence="4">
    <location>
        <position position="97"/>
    </location>
</feature>
<name>A0A382RSS0_9ZZZZ</name>
<protein>
    <submittedName>
        <fullName evidence="4">Uncharacterized protein</fullName>
    </submittedName>
</protein>
<evidence type="ECO:0000256" key="1">
    <source>
        <dbReference type="ARBA" id="ARBA00022723"/>
    </source>
</evidence>
<dbReference type="EMBL" id="UINC01123609">
    <property type="protein sequence ID" value="SVD00195.1"/>
    <property type="molecule type" value="Genomic_DNA"/>
</dbReference>
<evidence type="ECO:0000256" key="3">
    <source>
        <dbReference type="ARBA" id="ARBA00023014"/>
    </source>
</evidence>
<proteinExistence type="predicted"/>
<dbReference type="GO" id="GO:0051536">
    <property type="term" value="F:iron-sulfur cluster binding"/>
    <property type="evidence" value="ECO:0007669"/>
    <property type="project" value="UniProtKB-KW"/>
</dbReference>
<dbReference type="Gene3D" id="1.10.10.1590">
    <property type="entry name" value="NADH-quinone oxidoreductase subunit E"/>
    <property type="match status" value="1"/>
</dbReference>
<reference evidence="4" key="1">
    <citation type="submission" date="2018-05" db="EMBL/GenBank/DDBJ databases">
        <authorList>
            <person name="Lanie J.A."/>
            <person name="Ng W.-L."/>
            <person name="Kazmierczak K.M."/>
            <person name="Andrzejewski T.M."/>
            <person name="Davidsen T.M."/>
            <person name="Wayne K.J."/>
            <person name="Tettelin H."/>
            <person name="Glass J.I."/>
            <person name="Rusch D."/>
            <person name="Podicherti R."/>
            <person name="Tsui H.-C.T."/>
            <person name="Winkler M.E."/>
        </authorList>
    </citation>
    <scope>NUCLEOTIDE SEQUENCE</scope>
</reference>
<dbReference type="GO" id="GO:0046872">
    <property type="term" value="F:metal ion binding"/>
    <property type="evidence" value="ECO:0007669"/>
    <property type="project" value="UniProtKB-KW"/>
</dbReference>
<dbReference type="AlphaFoldDB" id="A0A382RSS0"/>
<organism evidence="4">
    <name type="scientific">marine metagenome</name>
    <dbReference type="NCBI Taxonomy" id="408172"/>
    <lineage>
        <taxon>unclassified sequences</taxon>
        <taxon>metagenomes</taxon>
        <taxon>ecological metagenomes</taxon>
    </lineage>
</organism>
<evidence type="ECO:0000256" key="2">
    <source>
        <dbReference type="ARBA" id="ARBA00023004"/>
    </source>
</evidence>